<dbReference type="NCBIfam" id="TIGR03170">
    <property type="entry name" value="flgA_cterm"/>
    <property type="match status" value="1"/>
</dbReference>
<keyword evidence="1" id="KW-0574">Periplasm</keyword>
<protein>
    <recommendedName>
        <fullName evidence="1">Flagella basal body P-ring formation protein FlgA</fullName>
    </recommendedName>
</protein>
<dbReference type="InterPro" id="IPR017585">
    <property type="entry name" value="SAF_FlgA"/>
</dbReference>
<dbReference type="STRING" id="216.LS73_04900"/>
<evidence type="ECO:0000259" key="2">
    <source>
        <dbReference type="Pfam" id="PF13144"/>
    </source>
</evidence>
<gene>
    <name evidence="3" type="primary">flgA</name>
    <name evidence="3" type="ORF">LS73_003350</name>
</gene>
<keyword evidence="3" id="KW-0969">Cilium</keyword>
<dbReference type="PANTHER" id="PTHR36307">
    <property type="entry name" value="FLAGELLA BASAL BODY P-RING FORMATION PROTEIN FLGA"/>
    <property type="match status" value="1"/>
</dbReference>
<keyword evidence="3" id="KW-0966">Cell projection</keyword>
<dbReference type="OrthoDB" id="5328705at2"/>
<dbReference type="GO" id="GO:0042597">
    <property type="term" value="C:periplasmic space"/>
    <property type="evidence" value="ECO:0007669"/>
    <property type="project" value="UniProtKB-SubCell"/>
</dbReference>
<evidence type="ECO:0000256" key="1">
    <source>
        <dbReference type="RuleBase" id="RU362063"/>
    </source>
</evidence>
<comment type="similarity">
    <text evidence="1">Belongs to the FlgA family.</text>
</comment>
<dbReference type="EMBL" id="JRPD02000004">
    <property type="protein sequence ID" value="TLE00945.1"/>
    <property type="molecule type" value="Genomic_DNA"/>
</dbReference>
<dbReference type="Gene3D" id="2.30.30.760">
    <property type="match status" value="1"/>
</dbReference>
<comment type="function">
    <text evidence="1">Involved in the assembly process of the P-ring formation. It may associate with FlgF on the rod constituting a structure essential for the P-ring assembly or may act as a modulator protein for the P-ring assembly.</text>
</comment>
<reference evidence="3 4" key="1">
    <citation type="journal article" date="2014" name="Genome Announc.">
        <title>Draft genome sequences of eight enterohepatic helicobacter species isolated from both laboratory and wild rodents.</title>
        <authorList>
            <person name="Sheh A."/>
            <person name="Shen Z."/>
            <person name="Fox J.G."/>
        </authorList>
    </citation>
    <scope>NUCLEOTIDE SEQUENCE [LARGE SCALE GENOMIC DNA]</scope>
    <source>
        <strain evidence="3 4">ST1</strain>
    </source>
</reference>
<accession>A0A4U8TMI3</accession>
<evidence type="ECO:0000313" key="3">
    <source>
        <dbReference type="EMBL" id="TLE00945.1"/>
    </source>
</evidence>
<evidence type="ECO:0000313" key="4">
    <source>
        <dbReference type="Proteomes" id="UP000029922"/>
    </source>
</evidence>
<comment type="caution">
    <text evidence="3">The sequence shown here is derived from an EMBL/GenBank/DDBJ whole genome shotgun (WGS) entry which is preliminary data.</text>
</comment>
<organism evidence="3 4">
    <name type="scientific">Helicobacter muridarum</name>
    <dbReference type="NCBI Taxonomy" id="216"/>
    <lineage>
        <taxon>Bacteria</taxon>
        <taxon>Pseudomonadati</taxon>
        <taxon>Campylobacterota</taxon>
        <taxon>Epsilonproteobacteria</taxon>
        <taxon>Campylobacterales</taxon>
        <taxon>Helicobacteraceae</taxon>
        <taxon>Helicobacter</taxon>
    </lineage>
</organism>
<feature type="domain" description="Flagella basal body P-ring formation protein FlgA SAF" evidence="2">
    <location>
        <begin position="117"/>
        <end position="237"/>
    </location>
</feature>
<dbReference type="AlphaFoldDB" id="A0A4U8TMI3"/>
<dbReference type="Proteomes" id="UP000029922">
    <property type="component" value="Unassembled WGS sequence"/>
</dbReference>
<keyword evidence="1" id="KW-1005">Bacterial flagellum biogenesis</keyword>
<dbReference type="Pfam" id="PF13144">
    <property type="entry name" value="ChapFlgA"/>
    <property type="match status" value="1"/>
</dbReference>
<proteinExistence type="inferred from homology"/>
<dbReference type="GO" id="GO:0044780">
    <property type="term" value="P:bacterial-type flagellum assembly"/>
    <property type="evidence" value="ECO:0007669"/>
    <property type="project" value="InterPro"/>
</dbReference>
<dbReference type="PANTHER" id="PTHR36307:SF1">
    <property type="entry name" value="FLAGELLA BASAL BODY P-RING FORMATION PROTEIN FLGA"/>
    <property type="match status" value="1"/>
</dbReference>
<name>A0A4U8TMI3_9HELI</name>
<dbReference type="InterPro" id="IPR039246">
    <property type="entry name" value="Flagellar_FlgA"/>
</dbReference>
<comment type="subcellular location">
    <subcellularLocation>
        <location evidence="1">Periplasm</location>
    </subcellularLocation>
</comment>
<sequence>MPNLEIIKYNQAQTQGIIVLIRLLLILALSSAAFAKDNVAQIKEYIKQSYLALYPEMSIDSISLIARNELKIYEIEILSKSLSSLKSSQGYITLTYKYKNAIMQESLRYTMRAYITIYTAIHNIPIRSNINPNNISPKRQEFTSLPSTPASKSEILQSSSKVAIASNSIILQNKLSPKILVQKDSLVKIILYSDGIEAIAQGKALESGVKGSIIKIQNADSKRIIHAEIIDENVVMIK</sequence>
<keyword evidence="3" id="KW-0282">Flagellum</keyword>